<dbReference type="InterPro" id="IPR027417">
    <property type="entry name" value="P-loop_NTPase"/>
</dbReference>
<dbReference type="PROSITE" id="PS51886">
    <property type="entry name" value="TLDC"/>
    <property type="match status" value="1"/>
</dbReference>
<dbReference type="PANTHER" id="PTHR14241">
    <property type="entry name" value="INTERFERON-INDUCED PROTEIN 44"/>
    <property type="match status" value="1"/>
</dbReference>
<dbReference type="PANTHER" id="PTHR14241:SF32">
    <property type="entry name" value="VWFA DOMAIN-CONTAINING PROTEIN-RELATED"/>
    <property type="match status" value="1"/>
</dbReference>
<dbReference type="Pfam" id="PF07534">
    <property type="entry name" value="TLD"/>
    <property type="match status" value="1"/>
</dbReference>
<dbReference type="Proteomes" id="UP000005408">
    <property type="component" value="Unassembled WGS sequence"/>
</dbReference>
<comment type="similarity">
    <text evidence="1">Belongs to the IFI44 family.</text>
</comment>
<dbReference type="InterPro" id="IPR006073">
    <property type="entry name" value="GTP-bd"/>
</dbReference>
<dbReference type="AlphaFoldDB" id="A0A8W8M6C6"/>
<evidence type="ECO:0000313" key="4">
    <source>
        <dbReference type="Proteomes" id="UP000005408"/>
    </source>
</evidence>
<keyword evidence="4" id="KW-1185">Reference proteome</keyword>
<dbReference type="EnsemblMetazoa" id="G31177.5">
    <property type="protein sequence ID" value="G31177.5:cds"/>
    <property type="gene ID" value="G31177"/>
</dbReference>
<dbReference type="GO" id="GO:0005525">
    <property type="term" value="F:GTP binding"/>
    <property type="evidence" value="ECO:0007669"/>
    <property type="project" value="InterPro"/>
</dbReference>
<proteinExistence type="inferred from homology"/>
<name>A0A8W8M6C6_MAGGI</name>
<evidence type="ECO:0000256" key="1">
    <source>
        <dbReference type="ARBA" id="ARBA00009243"/>
    </source>
</evidence>
<reference evidence="3" key="1">
    <citation type="submission" date="2022-08" db="UniProtKB">
        <authorList>
            <consortium name="EnsemblMetazoa"/>
        </authorList>
    </citation>
    <scope>IDENTIFICATION</scope>
    <source>
        <strain evidence="3">05x7-T-G4-1.051#20</strain>
    </source>
</reference>
<sequence length="470" mass="53626">MNGFLVHKHKNKISEWIGGDSRFELLYKLSRDGGSTKMFHELCDNKGPTVTIFYNTDNNVYGGYLSDSWGRSGGWCTDQRAFLFTLYSAGHWKPMKFPHIDGETHFQTFNRGPCFYSLNSFHMYVKMEKKIPSNFYKCITTGLFDGQRFDMKGETAQSVANDHNNVTDMEVYLVKDGLPDEELQIPWRDSTEWNNKGFQELKEFIATYEPFAEMKIPEVNILLIGQAGAGKSSLFNTFNSIFKGGISSRACSGSAEKGITQKFDKLRIHDPSTKKYLRFRICDTCGVKDRINIKNEDIGFIMDGNLPNHYTFDHETGTSIKSPGFVKEPTMRDKIHVVVFILDGSNLNFLSNDVVKKLQEIKSLAIDRGVPPLVFLTKIDEICELVRDDVSKVYNSKIVEDAVNKAADLFAIPRFHVLPVKNYEKESELLTSINILALTALRKSLMFADDFLENQCELKQEKMETLNKQD</sequence>
<evidence type="ECO:0000313" key="3">
    <source>
        <dbReference type="EnsemblMetazoa" id="G31177.3:cds"/>
    </source>
</evidence>
<dbReference type="EnsemblMetazoa" id="G31177.4">
    <property type="protein sequence ID" value="G31177.4:cds"/>
    <property type="gene ID" value="G31177"/>
</dbReference>
<dbReference type="Gene3D" id="3.40.50.300">
    <property type="entry name" value="P-loop containing nucleotide triphosphate hydrolases"/>
    <property type="match status" value="1"/>
</dbReference>
<organism evidence="3 4">
    <name type="scientific">Magallana gigas</name>
    <name type="common">Pacific oyster</name>
    <name type="synonym">Crassostrea gigas</name>
    <dbReference type="NCBI Taxonomy" id="29159"/>
    <lineage>
        <taxon>Eukaryota</taxon>
        <taxon>Metazoa</taxon>
        <taxon>Spiralia</taxon>
        <taxon>Lophotrochozoa</taxon>
        <taxon>Mollusca</taxon>
        <taxon>Bivalvia</taxon>
        <taxon>Autobranchia</taxon>
        <taxon>Pteriomorphia</taxon>
        <taxon>Ostreida</taxon>
        <taxon>Ostreoidea</taxon>
        <taxon>Ostreidae</taxon>
        <taxon>Magallana</taxon>
    </lineage>
</organism>
<evidence type="ECO:0000259" key="2">
    <source>
        <dbReference type="PROSITE" id="PS51886"/>
    </source>
</evidence>
<dbReference type="SMART" id="SM00584">
    <property type="entry name" value="TLDc"/>
    <property type="match status" value="1"/>
</dbReference>
<dbReference type="Pfam" id="PF01926">
    <property type="entry name" value="MMR_HSR1"/>
    <property type="match status" value="1"/>
</dbReference>
<feature type="domain" description="TLDc" evidence="2">
    <location>
        <begin position="1"/>
        <end position="175"/>
    </location>
</feature>
<dbReference type="SUPFAM" id="SSF52540">
    <property type="entry name" value="P-loop containing nucleoside triphosphate hydrolases"/>
    <property type="match status" value="1"/>
</dbReference>
<protein>
    <recommendedName>
        <fullName evidence="2">TLDc domain-containing protein</fullName>
    </recommendedName>
</protein>
<dbReference type="EnsemblMetazoa" id="G31177.3">
    <property type="protein sequence ID" value="G31177.3:cds"/>
    <property type="gene ID" value="G31177"/>
</dbReference>
<dbReference type="EnsemblMetazoa" id="G31177.2">
    <property type="protein sequence ID" value="G31177.2:cds"/>
    <property type="gene ID" value="G31177"/>
</dbReference>
<accession>A0A8W8M6C6</accession>
<dbReference type="InterPro" id="IPR006571">
    <property type="entry name" value="TLDc_dom"/>
</dbReference>
<dbReference type="CDD" id="cd00882">
    <property type="entry name" value="Ras_like_GTPase"/>
    <property type="match status" value="1"/>
</dbReference>